<keyword evidence="2" id="KW-0813">Transport</keyword>
<dbReference type="OrthoDB" id="274641at2759"/>
<comment type="caution">
    <text evidence="3">The sequence shown here is derived from an EMBL/GenBank/DDBJ whole genome shotgun (WGS) entry which is preliminary data.</text>
</comment>
<sequence length="157" mass="18589">MSYFLNAIRTELNAIKLAGGWKASFYRILRETNLRTGSLVGTDKYGNKYFENNAYFMSRNRFVVYPYVDRFDFDASQVPAEWHRWLHYVTDHPPTIVPPEERKFLQPHETNKTGTKLEYVPYSTTRPKIEEWQPPRTIDEPNTWIYPASCQLCTDLL</sequence>
<evidence type="ECO:0000256" key="1">
    <source>
        <dbReference type="ARBA" id="ARBA00007355"/>
    </source>
</evidence>
<dbReference type="Pfam" id="PF05071">
    <property type="entry name" value="NDUFA12"/>
    <property type="match status" value="1"/>
</dbReference>
<dbReference type="EMBL" id="MU825893">
    <property type="protein sequence ID" value="KAJ7383903.1"/>
    <property type="molecule type" value="Genomic_DNA"/>
</dbReference>
<dbReference type="GO" id="GO:0006979">
    <property type="term" value="P:response to oxidative stress"/>
    <property type="evidence" value="ECO:0007669"/>
    <property type="project" value="TreeGrafter"/>
</dbReference>
<dbReference type="Proteomes" id="UP001163046">
    <property type="component" value="Unassembled WGS sequence"/>
</dbReference>
<comment type="similarity">
    <text evidence="1 2">Belongs to the complex I NDUFA12 subunit family.</text>
</comment>
<keyword evidence="2" id="KW-0249">Electron transport</keyword>
<evidence type="ECO:0000256" key="2">
    <source>
        <dbReference type="RuleBase" id="RU363103"/>
    </source>
</evidence>
<dbReference type="AlphaFoldDB" id="A0A9W9ZN17"/>
<evidence type="ECO:0000313" key="3">
    <source>
        <dbReference type="EMBL" id="KAJ7383903.1"/>
    </source>
</evidence>
<keyword evidence="2" id="KW-0496">Mitochondrion</keyword>
<dbReference type="PANTHER" id="PTHR12910">
    <property type="entry name" value="NADH-UBIQUINONE OXIDOREDUCTASE SUBUNIT B17.2"/>
    <property type="match status" value="1"/>
</dbReference>
<dbReference type="InterPro" id="IPR007763">
    <property type="entry name" value="NDUFA12"/>
</dbReference>
<reference evidence="3" key="1">
    <citation type="submission" date="2023-01" db="EMBL/GenBank/DDBJ databases">
        <title>Genome assembly of the deep-sea coral Lophelia pertusa.</title>
        <authorList>
            <person name="Herrera S."/>
            <person name="Cordes E."/>
        </authorList>
    </citation>
    <scope>NUCLEOTIDE SEQUENCE</scope>
    <source>
        <strain evidence="3">USNM1676648</strain>
        <tissue evidence="3">Polyp</tissue>
    </source>
</reference>
<dbReference type="GO" id="GO:0005743">
    <property type="term" value="C:mitochondrial inner membrane"/>
    <property type="evidence" value="ECO:0007669"/>
    <property type="project" value="UniProtKB-SubCell"/>
</dbReference>
<keyword evidence="2" id="KW-0999">Mitochondrion inner membrane</keyword>
<keyword evidence="2" id="KW-0472">Membrane</keyword>
<proteinExistence type="inferred from homology"/>
<keyword evidence="4" id="KW-1185">Reference proteome</keyword>
<keyword evidence="2" id="KW-0679">Respiratory chain</keyword>
<protein>
    <recommendedName>
        <fullName evidence="2">NADH dehydrogenase [ubiquinone] 1 alpha subcomplex subunit 12</fullName>
    </recommendedName>
</protein>
<accession>A0A9W9ZN17</accession>
<evidence type="ECO:0000313" key="4">
    <source>
        <dbReference type="Proteomes" id="UP001163046"/>
    </source>
</evidence>
<name>A0A9W9ZN17_9CNID</name>
<gene>
    <name evidence="3" type="primary">NDUFA12</name>
    <name evidence="3" type="ORF">OS493_025230</name>
</gene>
<comment type="function">
    <text evidence="2">Accessory subunit of the mitochondrial membrane respiratory chain NADH dehydrogenase (Complex I), that is believed not to be involved in catalysis. Complex I functions in the transfer of electrons from NADH to the respiratory chain. The immediate electron acceptor for the enzyme is believed to be ubiquinone.</text>
</comment>
<dbReference type="PANTHER" id="PTHR12910:SF2">
    <property type="entry name" value="NADH DEHYDROGENASE [UBIQUINONE] 1 ALPHA SUBCOMPLEX SUBUNIT 12"/>
    <property type="match status" value="1"/>
</dbReference>
<organism evidence="3 4">
    <name type="scientific">Desmophyllum pertusum</name>
    <dbReference type="NCBI Taxonomy" id="174260"/>
    <lineage>
        <taxon>Eukaryota</taxon>
        <taxon>Metazoa</taxon>
        <taxon>Cnidaria</taxon>
        <taxon>Anthozoa</taxon>
        <taxon>Hexacorallia</taxon>
        <taxon>Scleractinia</taxon>
        <taxon>Caryophylliina</taxon>
        <taxon>Caryophylliidae</taxon>
        <taxon>Desmophyllum</taxon>
    </lineage>
</organism>
<dbReference type="GO" id="GO:0045271">
    <property type="term" value="C:respiratory chain complex I"/>
    <property type="evidence" value="ECO:0007669"/>
    <property type="project" value="InterPro"/>
</dbReference>
<comment type="subcellular location">
    <subcellularLocation>
        <location evidence="2">Mitochondrion inner membrane</location>
        <topology evidence="2">Peripheral membrane protein</topology>
        <orientation evidence="2">Matrix side</orientation>
    </subcellularLocation>
</comment>
<comment type="subunit">
    <text evidence="2">Complex I is composed of 45 different subunits.</text>
</comment>